<keyword evidence="5 11" id="KW-0863">Zinc-finger</keyword>
<evidence type="ECO:0000256" key="11">
    <source>
        <dbReference type="RuleBase" id="RU004489"/>
    </source>
</evidence>
<keyword evidence="8 11" id="KW-0238">DNA-binding</keyword>
<protein>
    <recommendedName>
        <fullName evidence="13">IPT/TIG domain-containing protein</fullName>
    </recommendedName>
</protein>
<sequence>MFGLHSGGSGIGLGVSGPCLRQSHLKDEPPSHIFSPLQRGSATSATVDLLSMRAAGATASWLSTTSSGMPIDPANSEIVQCHFEKQPPNNLRKSNFFHFVVAFSDRQGQVVEIERTQFVGFIEGDPLVRESSDGPQKTSNGVHYKIGLFFPSTGARKEQDLYVRLIDSVTKQAIVYEGQDKNPEMCRVLLTHEVMCSRCCEKKSCGNRNETPSDPVILDRFYLKFFLKCNQNCLKNAGNPRDMRRFQVALSTSLRSDGPLLATSDNMFVHNNSKHGRRSKRLDPSDGLATPCIKHISPNEGWTQGGTMCVVIGENFFEGLQVVFGSTVVWSELLTSHAIKVQTPSRSTPGTVEVTLSYKSKQFCKGAPGRFTYVALNGPDIENGFARLHKYVMRQPGDPERLQKEVILKRVADAMDMVGYPVARNALNRSPSTASNGMVSFNAYGQMSDNGGIIEDYSRHQNNSISPRGHYGTSPQNSHVSSHGYNGPYSQAAANMTHMTMTPPFLNGMSGISPFSPVNPFGQSYSHAGMQLPK</sequence>
<evidence type="ECO:0000256" key="5">
    <source>
        <dbReference type="ARBA" id="ARBA00022771"/>
    </source>
</evidence>
<feature type="region of interest" description="Disordered" evidence="12">
    <location>
        <begin position="458"/>
        <end position="486"/>
    </location>
</feature>
<dbReference type="InterPro" id="IPR018350">
    <property type="entry name" value="Transcription_factor_COE_CS"/>
</dbReference>
<dbReference type="GO" id="GO:0003677">
    <property type="term" value="F:DNA binding"/>
    <property type="evidence" value="ECO:0007669"/>
    <property type="project" value="UniProtKB-KW"/>
</dbReference>
<keyword evidence="10 11" id="KW-0539">Nucleus</keyword>
<name>A0A1D1VF05_RAMVA</name>
<proteinExistence type="inferred from homology"/>
<comment type="subcellular location">
    <subcellularLocation>
        <location evidence="1 11">Nucleus</location>
    </subcellularLocation>
</comment>
<evidence type="ECO:0000256" key="8">
    <source>
        <dbReference type="ARBA" id="ARBA00023125"/>
    </source>
</evidence>
<dbReference type="PROSITE" id="PS01345">
    <property type="entry name" value="COE"/>
    <property type="match status" value="1"/>
</dbReference>
<evidence type="ECO:0000256" key="9">
    <source>
        <dbReference type="ARBA" id="ARBA00023163"/>
    </source>
</evidence>
<dbReference type="Pfam" id="PF16423">
    <property type="entry name" value="COE1_HLH"/>
    <property type="match status" value="1"/>
</dbReference>
<dbReference type="PANTHER" id="PTHR10747">
    <property type="entry name" value="TRANSCRIPTION FACTOR COE FAMILY MEMBER"/>
    <property type="match status" value="1"/>
</dbReference>
<dbReference type="CDD" id="cd11606">
    <property type="entry name" value="COE_DBD"/>
    <property type="match status" value="1"/>
</dbReference>
<evidence type="ECO:0000256" key="2">
    <source>
        <dbReference type="ARBA" id="ARBA00010340"/>
    </source>
</evidence>
<dbReference type="InterPro" id="IPR032200">
    <property type="entry name" value="COE_DBD"/>
</dbReference>
<evidence type="ECO:0000313" key="14">
    <source>
        <dbReference type="EMBL" id="GAV00210.1"/>
    </source>
</evidence>
<evidence type="ECO:0000259" key="13">
    <source>
        <dbReference type="SMART" id="SM00429"/>
    </source>
</evidence>
<dbReference type="SMART" id="SM00429">
    <property type="entry name" value="IPT"/>
    <property type="match status" value="1"/>
</dbReference>
<dbReference type="SUPFAM" id="SSF81296">
    <property type="entry name" value="E set domains"/>
    <property type="match status" value="1"/>
</dbReference>
<dbReference type="InterPro" id="IPR032201">
    <property type="entry name" value="COE_HLH"/>
</dbReference>
<accession>A0A1D1VF05</accession>
<feature type="domain" description="IPT/TIG" evidence="13">
    <location>
        <begin position="290"/>
        <end position="374"/>
    </location>
</feature>
<keyword evidence="15" id="KW-1185">Reference proteome</keyword>
<keyword evidence="3 11" id="KW-0217">Developmental protein</keyword>
<dbReference type="OrthoDB" id="25246at2759"/>
<evidence type="ECO:0000256" key="1">
    <source>
        <dbReference type="ARBA" id="ARBA00004123"/>
    </source>
</evidence>
<dbReference type="AlphaFoldDB" id="A0A1D1VF05"/>
<reference evidence="14 15" key="1">
    <citation type="journal article" date="2016" name="Nat. Commun.">
        <title>Extremotolerant tardigrade genome and improved radiotolerance of human cultured cells by tardigrade-unique protein.</title>
        <authorList>
            <person name="Hashimoto T."/>
            <person name="Horikawa D.D."/>
            <person name="Saito Y."/>
            <person name="Kuwahara H."/>
            <person name="Kozuka-Hata H."/>
            <person name="Shin-I T."/>
            <person name="Minakuchi Y."/>
            <person name="Ohishi K."/>
            <person name="Motoyama A."/>
            <person name="Aizu T."/>
            <person name="Enomoto A."/>
            <person name="Kondo K."/>
            <person name="Tanaka S."/>
            <person name="Hara Y."/>
            <person name="Koshikawa S."/>
            <person name="Sagara H."/>
            <person name="Miura T."/>
            <person name="Yokobori S."/>
            <person name="Miyagawa K."/>
            <person name="Suzuki Y."/>
            <person name="Kubo T."/>
            <person name="Oyama M."/>
            <person name="Kohara Y."/>
            <person name="Fujiyama A."/>
            <person name="Arakawa K."/>
            <person name="Katayama T."/>
            <person name="Toyoda A."/>
            <person name="Kunieda T."/>
        </authorList>
    </citation>
    <scope>NUCLEOTIDE SEQUENCE [LARGE SCALE GENOMIC DNA]</scope>
    <source>
        <strain evidence="14 15">YOKOZUNA-1</strain>
    </source>
</reference>
<dbReference type="GO" id="GO:0006355">
    <property type="term" value="P:regulation of DNA-templated transcription"/>
    <property type="evidence" value="ECO:0007669"/>
    <property type="project" value="InterPro"/>
</dbReference>
<evidence type="ECO:0000256" key="4">
    <source>
        <dbReference type="ARBA" id="ARBA00022723"/>
    </source>
</evidence>
<dbReference type="InterPro" id="IPR002909">
    <property type="entry name" value="IPT_dom"/>
</dbReference>
<comment type="caution">
    <text evidence="14">The sequence shown here is derived from an EMBL/GenBank/DDBJ whole genome shotgun (WGS) entry which is preliminary data.</text>
</comment>
<evidence type="ECO:0000313" key="15">
    <source>
        <dbReference type="Proteomes" id="UP000186922"/>
    </source>
</evidence>
<dbReference type="Pfam" id="PF01833">
    <property type="entry name" value="TIG"/>
    <property type="match status" value="1"/>
</dbReference>
<keyword evidence="9 11" id="KW-0804">Transcription</keyword>
<evidence type="ECO:0000256" key="7">
    <source>
        <dbReference type="ARBA" id="ARBA00023015"/>
    </source>
</evidence>
<keyword evidence="6 11" id="KW-0862">Zinc</keyword>
<keyword evidence="7 11" id="KW-0805">Transcription regulation</keyword>
<evidence type="ECO:0000256" key="10">
    <source>
        <dbReference type="ARBA" id="ARBA00023242"/>
    </source>
</evidence>
<dbReference type="EMBL" id="BDGG01000006">
    <property type="protein sequence ID" value="GAV00210.1"/>
    <property type="molecule type" value="Genomic_DNA"/>
</dbReference>
<dbReference type="InterPro" id="IPR013783">
    <property type="entry name" value="Ig-like_fold"/>
</dbReference>
<dbReference type="Gene3D" id="2.60.40.3180">
    <property type="entry name" value="Transcription factor COE1, DNA-binding domain"/>
    <property type="match status" value="1"/>
</dbReference>
<dbReference type="GO" id="GO:0008270">
    <property type="term" value="F:zinc ion binding"/>
    <property type="evidence" value="ECO:0007669"/>
    <property type="project" value="UniProtKB-KW"/>
</dbReference>
<dbReference type="InterPro" id="IPR014756">
    <property type="entry name" value="Ig_E-set"/>
</dbReference>
<evidence type="ECO:0000256" key="6">
    <source>
        <dbReference type="ARBA" id="ARBA00022833"/>
    </source>
</evidence>
<keyword evidence="4 11" id="KW-0479">Metal-binding</keyword>
<evidence type="ECO:0000256" key="12">
    <source>
        <dbReference type="SAM" id="MobiDB-lite"/>
    </source>
</evidence>
<dbReference type="Gene3D" id="2.60.40.10">
    <property type="entry name" value="Immunoglobulins"/>
    <property type="match status" value="1"/>
</dbReference>
<evidence type="ECO:0000256" key="3">
    <source>
        <dbReference type="ARBA" id="ARBA00022473"/>
    </source>
</evidence>
<comment type="similarity">
    <text evidence="2 11">Belongs to the COE family.</text>
</comment>
<dbReference type="InterPro" id="IPR038173">
    <property type="entry name" value="COE_DBD_sf"/>
</dbReference>
<dbReference type="FunFam" id="2.60.40.3180:FF:000002">
    <property type="entry name" value="transcription factor COE2 isoform X1"/>
    <property type="match status" value="1"/>
</dbReference>
<feature type="compositionally biased region" description="Polar residues" evidence="12">
    <location>
        <begin position="473"/>
        <end position="486"/>
    </location>
</feature>
<dbReference type="Proteomes" id="UP000186922">
    <property type="component" value="Unassembled WGS sequence"/>
</dbReference>
<dbReference type="FunFam" id="2.60.40.10:FF:001458">
    <property type="entry name" value="EBF transcription factor 3b"/>
    <property type="match status" value="1"/>
</dbReference>
<organism evidence="14 15">
    <name type="scientific">Ramazzottius varieornatus</name>
    <name type="common">Water bear</name>
    <name type="synonym">Tardigrade</name>
    <dbReference type="NCBI Taxonomy" id="947166"/>
    <lineage>
        <taxon>Eukaryota</taxon>
        <taxon>Metazoa</taxon>
        <taxon>Ecdysozoa</taxon>
        <taxon>Tardigrada</taxon>
        <taxon>Eutardigrada</taxon>
        <taxon>Parachela</taxon>
        <taxon>Hypsibioidea</taxon>
        <taxon>Ramazzottiidae</taxon>
        <taxon>Ramazzottius</taxon>
    </lineage>
</organism>
<dbReference type="Pfam" id="PF16422">
    <property type="entry name" value="COE1_DBD"/>
    <property type="match status" value="1"/>
</dbReference>
<gene>
    <name evidence="14" type="primary">RvY_11093</name>
    <name evidence="14" type="synonym">RvY_11093.1</name>
    <name evidence="14" type="ORF">RvY_11093-1</name>
</gene>
<dbReference type="STRING" id="947166.A0A1D1VF05"/>
<dbReference type="GO" id="GO:0005634">
    <property type="term" value="C:nucleus"/>
    <property type="evidence" value="ECO:0007669"/>
    <property type="project" value="UniProtKB-SubCell"/>
</dbReference>
<dbReference type="InterPro" id="IPR003523">
    <property type="entry name" value="Transcription_factor_COE"/>
</dbReference>